<dbReference type="CDD" id="cd03454">
    <property type="entry name" value="YdeM"/>
    <property type="match status" value="1"/>
</dbReference>
<keyword evidence="3" id="KW-1185">Reference proteome</keyword>
<accession>A0A1Y5TVV5</accession>
<dbReference type="EMBL" id="FWFR01000003">
    <property type="protein sequence ID" value="SLN74545.1"/>
    <property type="molecule type" value="Genomic_DNA"/>
</dbReference>
<sequence length="155" mass="17288">MTLAYWEDVVPGTVTEYGGYTVSEEEIIAFATEFDPQSFHIDRDAAKSHFYGGIIASGWHTAALLMRMMVDNRLSGMKSQGSPGVSELRWLKPVRPGDTLRVRQEILGTRPLKSRPGIGAVENEFTVLNQHDEPVLRMRSTGFFGRRPDDAATES</sequence>
<dbReference type="InterPro" id="IPR029069">
    <property type="entry name" value="HotDog_dom_sf"/>
</dbReference>
<dbReference type="PANTHER" id="PTHR43664">
    <property type="entry name" value="MONOAMINE OXIDASE-RELATED"/>
    <property type="match status" value="1"/>
</dbReference>
<reference evidence="2 3" key="1">
    <citation type="submission" date="2017-03" db="EMBL/GenBank/DDBJ databases">
        <authorList>
            <person name="Afonso C.L."/>
            <person name="Miller P.J."/>
            <person name="Scott M.A."/>
            <person name="Spackman E."/>
            <person name="Goraichik I."/>
            <person name="Dimitrov K.M."/>
            <person name="Suarez D.L."/>
            <person name="Swayne D.E."/>
        </authorList>
    </citation>
    <scope>NUCLEOTIDE SEQUENCE [LARGE SCALE GENOMIC DNA]</scope>
    <source>
        <strain evidence="2 3">CECT 7691</strain>
    </source>
</reference>
<evidence type="ECO:0000313" key="3">
    <source>
        <dbReference type="Proteomes" id="UP000193200"/>
    </source>
</evidence>
<dbReference type="OrthoDB" id="9797938at2"/>
<dbReference type="PANTHER" id="PTHR43664:SF1">
    <property type="entry name" value="BETA-METHYLMALYL-COA DEHYDRATASE"/>
    <property type="match status" value="1"/>
</dbReference>
<evidence type="ECO:0000259" key="1">
    <source>
        <dbReference type="Pfam" id="PF01575"/>
    </source>
</evidence>
<dbReference type="Pfam" id="PF01575">
    <property type="entry name" value="MaoC_dehydratas"/>
    <property type="match status" value="1"/>
</dbReference>
<dbReference type="Proteomes" id="UP000193200">
    <property type="component" value="Unassembled WGS sequence"/>
</dbReference>
<dbReference type="InParanoid" id="A0A1Y5TVV5"/>
<gene>
    <name evidence="2" type="primary">paaZ_6</name>
    <name evidence="2" type="ORF">OCH7691_03775</name>
</gene>
<organism evidence="2 3">
    <name type="scientific">Oceanibacterium hippocampi</name>
    <dbReference type="NCBI Taxonomy" id="745714"/>
    <lineage>
        <taxon>Bacteria</taxon>
        <taxon>Pseudomonadati</taxon>
        <taxon>Pseudomonadota</taxon>
        <taxon>Alphaproteobacteria</taxon>
        <taxon>Sneathiellales</taxon>
        <taxon>Sneathiellaceae</taxon>
        <taxon>Oceanibacterium</taxon>
    </lineage>
</organism>
<feature type="domain" description="MaoC-like" evidence="1">
    <location>
        <begin position="18"/>
        <end position="115"/>
    </location>
</feature>
<name>A0A1Y5TVV5_9PROT</name>
<dbReference type="InterPro" id="IPR002539">
    <property type="entry name" value="MaoC-like_dom"/>
</dbReference>
<dbReference type="SUPFAM" id="SSF54637">
    <property type="entry name" value="Thioesterase/thiol ester dehydrase-isomerase"/>
    <property type="match status" value="1"/>
</dbReference>
<dbReference type="InterPro" id="IPR052342">
    <property type="entry name" value="MCH/BMMD"/>
</dbReference>
<dbReference type="Gene3D" id="3.10.129.10">
    <property type="entry name" value="Hotdog Thioesterase"/>
    <property type="match status" value="1"/>
</dbReference>
<protein>
    <submittedName>
        <fullName evidence="2">Bifunctional protein PaaZ</fullName>
    </submittedName>
</protein>
<dbReference type="AlphaFoldDB" id="A0A1Y5TVV5"/>
<dbReference type="RefSeq" id="WP_085885080.1">
    <property type="nucleotide sequence ID" value="NZ_FWFR01000003.1"/>
</dbReference>
<evidence type="ECO:0000313" key="2">
    <source>
        <dbReference type="EMBL" id="SLN74545.1"/>
    </source>
</evidence>
<proteinExistence type="predicted"/>